<dbReference type="InterPro" id="IPR051057">
    <property type="entry name" value="PI-PLC_domain"/>
</dbReference>
<dbReference type="EMBL" id="OE841048">
    <property type="protein sequence ID" value="CAD7593854.1"/>
    <property type="molecule type" value="Genomic_DNA"/>
</dbReference>
<organism evidence="3">
    <name type="scientific">Timema genevievae</name>
    <name type="common">Walking stick</name>
    <dbReference type="NCBI Taxonomy" id="629358"/>
    <lineage>
        <taxon>Eukaryota</taxon>
        <taxon>Metazoa</taxon>
        <taxon>Ecdysozoa</taxon>
        <taxon>Arthropoda</taxon>
        <taxon>Hexapoda</taxon>
        <taxon>Insecta</taxon>
        <taxon>Pterygota</taxon>
        <taxon>Neoptera</taxon>
        <taxon>Polyneoptera</taxon>
        <taxon>Phasmatodea</taxon>
        <taxon>Timematodea</taxon>
        <taxon>Timematoidea</taxon>
        <taxon>Timematidae</taxon>
        <taxon>Timema</taxon>
    </lineage>
</organism>
<dbReference type="GO" id="GO:0008081">
    <property type="term" value="F:phosphoric diester hydrolase activity"/>
    <property type="evidence" value="ECO:0007669"/>
    <property type="project" value="InterPro"/>
</dbReference>
<dbReference type="PROSITE" id="PS50007">
    <property type="entry name" value="PIPLC_X_DOMAIN"/>
    <property type="match status" value="1"/>
</dbReference>
<feature type="chain" id="PRO_5031394570" description="Phosphatidylinositol-specific phospholipase C X domain-containing protein" evidence="1">
    <location>
        <begin position="27"/>
        <end position="379"/>
    </location>
</feature>
<protein>
    <recommendedName>
        <fullName evidence="2">Phosphatidylinositol-specific phospholipase C X domain-containing protein</fullName>
    </recommendedName>
</protein>
<dbReference type="SMART" id="SM00148">
    <property type="entry name" value="PLCXc"/>
    <property type="match status" value="1"/>
</dbReference>
<dbReference type="SUPFAM" id="SSF51695">
    <property type="entry name" value="PLC-like phosphodiesterases"/>
    <property type="match status" value="1"/>
</dbReference>
<dbReference type="Gene3D" id="3.20.20.190">
    <property type="entry name" value="Phosphatidylinositol (PI) phosphodiesterase"/>
    <property type="match status" value="1"/>
</dbReference>
<feature type="domain" description="Phosphatidylinositol-specific phospholipase C X" evidence="2">
    <location>
        <begin position="181"/>
        <end position="341"/>
    </location>
</feature>
<keyword evidence="1" id="KW-0732">Signal</keyword>
<dbReference type="InterPro" id="IPR017946">
    <property type="entry name" value="PLC-like_Pdiesterase_TIM-brl"/>
</dbReference>
<evidence type="ECO:0000256" key="1">
    <source>
        <dbReference type="SAM" id="SignalP"/>
    </source>
</evidence>
<dbReference type="AlphaFoldDB" id="A0A7R9JZ50"/>
<proteinExistence type="predicted"/>
<dbReference type="PANTHER" id="PTHR13593:SF149">
    <property type="entry name" value="PHOSPHATIDYLINOSITOL-SPECIFIC PHOSPHOLIPASE C X DOMAIN CONTAINING, ISOFORM A"/>
    <property type="match status" value="1"/>
</dbReference>
<dbReference type="InterPro" id="IPR000909">
    <property type="entry name" value="PLipase_C_PInositol-sp_X_dom"/>
</dbReference>
<dbReference type="PANTHER" id="PTHR13593">
    <property type="match status" value="1"/>
</dbReference>
<evidence type="ECO:0000313" key="3">
    <source>
        <dbReference type="EMBL" id="CAD7593854.1"/>
    </source>
</evidence>
<evidence type="ECO:0000259" key="2">
    <source>
        <dbReference type="SMART" id="SM00148"/>
    </source>
</evidence>
<gene>
    <name evidence="3" type="ORF">TGEB3V08_LOCUS5491</name>
</gene>
<accession>A0A7R9JZ50</accession>
<reference evidence="3" key="1">
    <citation type="submission" date="2020-11" db="EMBL/GenBank/DDBJ databases">
        <authorList>
            <person name="Tran Van P."/>
        </authorList>
    </citation>
    <scope>NUCLEOTIDE SEQUENCE</scope>
</reference>
<dbReference type="GO" id="GO:0006629">
    <property type="term" value="P:lipid metabolic process"/>
    <property type="evidence" value="ECO:0007669"/>
    <property type="project" value="InterPro"/>
</dbReference>
<sequence length="379" mass="41590">MADNFEMRRSPLPALVLALTLQATSAAVISRPRVGEDVSCGQLNVAVVVSSLVSDRQARYLEVSWDNASPLSGDWVGLFNHDPSSGSPTGPLFAVSVNTSSGWAFTGTRTDDVMTPGPLDFTSRCLGAWAAYVKADNTTVLTSNCLRGTGTSSSPRSTFNLVPSCMLPLCLSPGLVQTWLSDMKSSLSSLRLNDIFLPGSHDAGSYQEYSGIETLVTKYTITQEEDVLSQLIYGIRYLDLRVGYYPTRDPVWWVNHGVARLHPLQEFIDDVKTFIQATDEIVILDAHEFPQGFGSDLTVHRLLETYLREQLGTLTVPKSLSWSSTLGEVWSSGKRLILSYNQQQLVASSDLLWTGVSQQWGNVDTLDGLYNYLAGVMNK</sequence>
<feature type="signal peptide" evidence="1">
    <location>
        <begin position="1"/>
        <end position="26"/>
    </location>
</feature>
<name>A0A7R9JZ50_TIMGE</name>